<evidence type="ECO:0000256" key="7">
    <source>
        <dbReference type="HAMAP-Rule" id="MF_01401"/>
    </source>
</evidence>
<dbReference type="EC" id="1.8.4.11" evidence="7"/>
<keyword evidence="2" id="KW-0511">Multifunctional enzyme</keyword>
<feature type="domain" description="MsrB" evidence="8">
    <location>
        <begin position="1"/>
        <end position="117"/>
    </location>
</feature>
<keyword evidence="10" id="KW-1185">Reference proteome</keyword>
<dbReference type="PROSITE" id="PS51790">
    <property type="entry name" value="MSRB"/>
    <property type="match status" value="1"/>
</dbReference>
<dbReference type="Gene3D" id="2.170.150.20">
    <property type="entry name" value="Peptide methionine sulfoxide reductase"/>
    <property type="match status" value="1"/>
</dbReference>
<comment type="catalytic activity">
    <reaction evidence="4 7">
        <text>L-methionyl-[protein] + [thioredoxin]-disulfide + H2O = L-methionyl-(S)-S-oxide-[protein] + [thioredoxin]-dithiol</text>
        <dbReference type="Rhea" id="RHEA:14217"/>
        <dbReference type="Rhea" id="RHEA-COMP:10698"/>
        <dbReference type="Rhea" id="RHEA-COMP:10700"/>
        <dbReference type="Rhea" id="RHEA-COMP:12313"/>
        <dbReference type="Rhea" id="RHEA-COMP:12315"/>
        <dbReference type="ChEBI" id="CHEBI:15377"/>
        <dbReference type="ChEBI" id="CHEBI:16044"/>
        <dbReference type="ChEBI" id="CHEBI:29950"/>
        <dbReference type="ChEBI" id="CHEBI:44120"/>
        <dbReference type="ChEBI" id="CHEBI:50058"/>
        <dbReference type="EC" id="1.8.4.11"/>
    </reaction>
</comment>
<gene>
    <name evidence="7" type="primary">msrA</name>
    <name evidence="9" type="ORF">ACEUDJ_18260</name>
</gene>
<protein>
    <recommendedName>
        <fullName evidence="7">Peptide methionine sulfoxide reductase MsrA</fullName>
        <shortName evidence="7">Protein-methionine-S-oxide reductase</shortName>
        <ecNumber evidence="7">1.8.4.11</ecNumber>
    </recommendedName>
    <alternativeName>
        <fullName evidence="7">Peptide-methionine (S)-S-oxide reductase</fullName>
        <shortName evidence="7">Peptide Met(O) reductase</shortName>
    </alternativeName>
</protein>
<evidence type="ECO:0000256" key="2">
    <source>
        <dbReference type="ARBA" id="ARBA00023268"/>
    </source>
</evidence>
<comment type="catalytic activity">
    <reaction evidence="5">
        <text>L-methionyl-[protein] + [thioredoxin]-disulfide + H2O = L-methionyl-(R)-S-oxide-[protein] + [thioredoxin]-dithiol</text>
        <dbReference type="Rhea" id="RHEA:24164"/>
        <dbReference type="Rhea" id="RHEA-COMP:10698"/>
        <dbReference type="Rhea" id="RHEA-COMP:10700"/>
        <dbReference type="Rhea" id="RHEA-COMP:12313"/>
        <dbReference type="Rhea" id="RHEA-COMP:12314"/>
        <dbReference type="ChEBI" id="CHEBI:15377"/>
        <dbReference type="ChEBI" id="CHEBI:16044"/>
        <dbReference type="ChEBI" id="CHEBI:29950"/>
        <dbReference type="ChEBI" id="CHEBI:45764"/>
        <dbReference type="ChEBI" id="CHEBI:50058"/>
        <dbReference type="EC" id="1.8.4.12"/>
    </reaction>
</comment>
<dbReference type="GO" id="GO:0008113">
    <property type="term" value="F:peptide-methionine (S)-S-oxide reductase activity"/>
    <property type="evidence" value="ECO:0007669"/>
    <property type="project" value="UniProtKB-EC"/>
</dbReference>
<dbReference type="GeneID" id="97222084"/>
<dbReference type="GO" id="GO:0033743">
    <property type="term" value="F:peptide-methionine (R)-S-oxide reductase activity"/>
    <property type="evidence" value="ECO:0007669"/>
    <property type="project" value="UniProtKB-EC"/>
</dbReference>
<name>A0ABW9GVS9_9GAMM</name>
<keyword evidence="1 7" id="KW-0560">Oxidoreductase</keyword>
<dbReference type="EMBL" id="JBGXBU010000011">
    <property type="protein sequence ID" value="MFM4894789.1"/>
    <property type="molecule type" value="Genomic_DNA"/>
</dbReference>
<evidence type="ECO:0000256" key="5">
    <source>
        <dbReference type="ARBA" id="ARBA00048488"/>
    </source>
</evidence>
<dbReference type="InterPro" id="IPR036509">
    <property type="entry name" value="Met_Sox_Rdtase_MsrA_sf"/>
</dbReference>
<evidence type="ECO:0000256" key="4">
    <source>
        <dbReference type="ARBA" id="ARBA00047806"/>
    </source>
</evidence>
<comment type="catalytic activity">
    <reaction evidence="6 7">
        <text>[thioredoxin]-disulfide + L-methionine + H2O = L-methionine (S)-S-oxide + [thioredoxin]-dithiol</text>
        <dbReference type="Rhea" id="RHEA:19993"/>
        <dbReference type="Rhea" id="RHEA-COMP:10698"/>
        <dbReference type="Rhea" id="RHEA-COMP:10700"/>
        <dbReference type="ChEBI" id="CHEBI:15377"/>
        <dbReference type="ChEBI" id="CHEBI:29950"/>
        <dbReference type="ChEBI" id="CHEBI:50058"/>
        <dbReference type="ChEBI" id="CHEBI:57844"/>
        <dbReference type="ChEBI" id="CHEBI:58772"/>
        <dbReference type="EC" id="1.8.4.11"/>
    </reaction>
</comment>
<dbReference type="Proteomes" id="UP001630969">
    <property type="component" value="Unassembled WGS sequence"/>
</dbReference>
<evidence type="ECO:0000313" key="10">
    <source>
        <dbReference type="Proteomes" id="UP001630969"/>
    </source>
</evidence>
<evidence type="ECO:0000313" key="9">
    <source>
        <dbReference type="EMBL" id="MFM4894789.1"/>
    </source>
</evidence>
<proteinExistence type="inferred from homology"/>
<evidence type="ECO:0000256" key="6">
    <source>
        <dbReference type="ARBA" id="ARBA00048782"/>
    </source>
</evidence>
<dbReference type="Gene3D" id="3.30.1060.10">
    <property type="entry name" value="Peptide methionine sulphoxide reductase MsrA"/>
    <property type="match status" value="1"/>
</dbReference>
<evidence type="ECO:0000259" key="8">
    <source>
        <dbReference type="PROSITE" id="PS51790"/>
    </source>
</evidence>
<dbReference type="InterPro" id="IPR002579">
    <property type="entry name" value="Met_Sox_Rdtase_MsrB_dom"/>
</dbReference>
<dbReference type="Pfam" id="PF01625">
    <property type="entry name" value="PMSR"/>
    <property type="match status" value="1"/>
</dbReference>
<dbReference type="InterPro" id="IPR002569">
    <property type="entry name" value="Met_Sox_Rdtase_MsrA_dom"/>
</dbReference>
<dbReference type="SUPFAM" id="SSF51316">
    <property type="entry name" value="Mss4-like"/>
    <property type="match status" value="1"/>
</dbReference>
<dbReference type="Pfam" id="PF01641">
    <property type="entry name" value="SelR"/>
    <property type="match status" value="1"/>
</dbReference>
<dbReference type="NCBIfam" id="NF004036">
    <property type="entry name" value="PRK05508.1"/>
    <property type="match status" value="1"/>
</dbReference>
<reference evidence="9 10" key="1">
    <citation type="submission" date="2024-09" db="EMBL/GenBank/DDBJ databases">
        <title>Aeromonas strains Genome sequencing and assembly.</title>
        <authorList>
            <person name="Hu X."/>
            <person name="Tang B."/>
        </authorList>
    </citation>
    <scope>NUCLEOTIDE SEQUENCE [LARGE SCALE GENOMIC DNA]</scope>
    <source>
        <strain evidence="9 10">NB23SCDHY001</strain>
    </source>
</reference>
<evidence type="ECO:0000256" key="3">
    <source>
        <dbReference type="ARBA" id="ARBA00024679"/>
    </source>
</evidence>
<dbReference type="NCBIfam" id="TIGR00401">
    <property type="entry name" value="msrA"/>
    <property type="match status" value="1"/>
</dbReference>
<feature type="active site" evidence="7">
    <location>
        <position position="136"/>
    </location>
</feature>
<organism evidence="9 10">
    <name type="scientific">Aeromonas bivalvium</name>
    <dbReference type="NCBI Taxonomy" id="440079"/>
    <lineage>
        <taxon>Bacteria</taxon>
        <taxon>Pseudomonadati</taxon>
        <taxon>Pseudomonadota</taxon>
        <taxon>Gammaproteobacteria</taxon>
        <taxon>Aeromonadales</taxon>
        <taxon>Aeromonadaceae</taxon>
        <taxon>Aeromonas</taxon>
    </lineage>
</organism>
<dbReference type="PANTHER" id="PTHR43774:SF1">
    <property type="entry name" value="PEPTIDE METHIONINE SULFOXIDE REDUCTASE MSRA 2"/>
    <property type="match status" value="1"/>
</dbReference>
<sequence>MATLTEFEKYVIEQKGTERPFSGEYYRHDAPGRYLCKKCGAPLYASEHKFNAHCGWPAFDDELPGAVKRVPDADGRRVEIVCARCEGHLGHVFEGEYLTEKNLRHCVNSVSLTFEAREEGSQPQPQMALATLGGGCFWCVEAVFSCLKGVSRVSPGYAGGRADDADYRRVCTGQTGHAEVVQIEYDPAIIDFATLLEAFFASHDPTSLHRQGHDVGPQYRSVIFAHDDEQVRIASAMIQALDEAKVFSAPLVTELTGYDGFYPAEAHHQDYFAKHGEQAYCQVVIRPKLEKFKTLFADYLKG</sequence>
<dbReference type="PANTHER" id="PTHR43774">
    <property type="entry name" value="PEPTIDE METHIONINE SULFOXIDE REDUCTASE"/>
    <property type="match status" value="1"/>
</dbReference>
<evidence type="ECO:0000256" key="1">
    <source>
        <dbReference type="ARBA" id="ARBA00023002"/>
    </source>
</evidence>
<comment type="caution">
    <text evidence="9">The sequence shown here is derived from an EMBL/GenBank/DDBJ whole genome shotgun (WGS) entry which is preliminary data.</text>
</comment>
<dbReference type="NCBIfam" id="NF004042">
    <property type="entry name" value="PRK05550.1"/>
    <property type="match status" value="1"/>
</dbReference>
<dbReference type="HAMAP" id="MF_01401">
    <property type="entry name" value="MsrA"/>
    <property type="match status" value="1"/>
</dbReference>
<comment type="function">
    <text evidence="3 7">Has an important function as a repair enzyme for proteins that have been inactivated by oxidation. Catalyzes the reversible oxidation-reduction of methionine sulfoxide in proteins to methionine.</text>
</comment>
<dbReference type="InterPro" id="IPR011057">
    <property type="entry name" value="Mss4-like_sf"/>
</dbReference>
<dbReference type="RefSeq" id="WP_041995260.1">
    <property type="nucleotide sequence ID" value="NZ_CDBT01000016.1"/>
</dbReference>
<accession>A0ABW9GVS9</accession>
<comment type="similarity">
    <text evidence="7">Belongs to the MsrA Met sulfoxide reductase family.</text>
</comment>
<dbReference type="SUPFAM" id="SSF55068">
    <property type="entry name" value="Peptide methionine sulfoxide reductase"/>
    <property type="match status" value="1"/>
</dbReference>